<dbReference type="Pfam" id="PF00206">
    <property type="entry name" value="Lyase_1"/>
    <property type="match status" value="1"/>
</dbReference>
<accession>A0A183PL04</accession>
<gene>
    <name evidence="2" type="ORF">SMTD_LOCUS15040</name>
</gene>
<evidence type="ECO:0000313" key="2">
    <source>
        <dbReference type="EMBL" id="VDP67517.1"/>
    </source>
</evidence>
<dbReference type="InterPro" id="IPR008948">
    <property type="entry name" value="L-Aspartase-like"/>
</dbReference>
<dbReference type="GO" id="GO:0004018">
    <property type="term" value="F:N6-(1,2-dicarboxyethyl)AMP AMP-lyase (fumarate-forming) activity"/>
    <property type="evidence" value="ECO:0007669"/>
    <property type="project" value="TreeGrafter"/>
</dbReference>
<dbReference type="SUPFAM" id="SSF48557">
    <property type="entry name" value="L-aspartase-like"/>
    <property type="match status" value="1"/>
</dbReference>
<dbReference type="AlphaFoldDB" id="A0A183PL04"/>
<dbReference type="Gene3D" id="1.20.200.10">
    <property type="entry name" value="Fumarase/aspartase (Central domain)"/>
    <property type="match status" value="1"/>
</dbReference>
<dbReference type="GO" id="GO:0070626">
    <property type="term" value="F:(S)-2-(5-amino-1-(5-phospho-D-ribosyl)imidazole-4-carboxamido) succinate lyase (fumarate-forming) activity"/>
    <property type="evidence" value="ECO:0007669"/>
    <property type="project" value="TreeGrafter"/>
</dbReference>
<dbReference type="PANTHER" id="PTHR43172:SF1">
    <property type="entry name" value="ADENYLOSUCCINATE LYASE"/>
    <property type="match status" value="1"/>
</dbReference>
<reference evidence="2 3" key="1">
    <citation type="submission" date="2018-11" db="EMBL/GenBank/DDBJ databases">
        <authorList>
            <consortium name="Pathogen Informatics"/>
        </authorList>
    </citation>
    <scope>NUCLEOTIDE SEQUENCE [LARGE SCALE GENOMIC DNA]</scope>
    <source>
        <strain>Denwood</strain>
        <strain evidence="3">Zambia</strain>
    </source>
</reference>
<name>A0A183PL04_9TREM</name>
<keyword evidence="1" id="KW-0456">Lyase</keyword>
<dbReference type="STRING" id="31246.A0A183PL04"/>
<dbReference type="EMBL" id="UZAL01035363">
    <property type="protein sequence ID" value="VDP67517.1"/>
    <property type="molecule type" value="Genomic_DNA"/>
</dbReference>
<keyword evidence="3" id="KW-1185">Reference proteome</keyword>
<sequence length="282" mass="32192">MVCNFGEKRKVILWRQLWIWLAETQKELGFDITDEQIDEMKNQRDLVDFGTAAAEEKARRHDVMAHVYTFALACPKAAPIIHLGKFKVLNLLYEDEQISTNYVLINTHIFVCINNIVWFGFNIYTGATSCFVGDNADLIMLKDGLNILLPKVARCIDRLAKKAMLHKSLICLARTHLQPAQPTTMGRRICMWIQDLLLDLENLERLKNHTIRFRGAKGAVGTQASFMDLFQGDHQKVSLLTLVSFYYAMIIRSNKIYCISKGFGYLALDYSDLAPNYSALST</sequence>
<evidence type="ECO:0000256" key="1">
    <source>
        <dbReference type="ARBA" id="ARBA00023239"/>
    </source>
</evidence>
<protein>
    <submittedName>
        <fullName evidence="2">Uncharacterized protein</fullName>
    </submittedName>
</protein>
<dbReference type="PANTHER" id="PTHR43172">
    <property type="entry name" value="ADENYLOSUCCINATE LYASE"/>
    <property type="match status" value="1"/>
</dbReference>
<dbReference type="GO" id="GO:0044208">
    <property type="term" value="P:'de novo' AMP biosynthetic process"/>
    <property type="evidence" value="ECO:0007669"/>
    <property type="project" value="TreeGrafter"/>
</dbReference>
<dbReference type="InterPro" id="IPR022761">
    <property type="entry name" value="Fumarate_lyase_N"/>
</dbReference>
<evidence type="ECO:0000313" key="3">
    <source>
        <dbReference type="Proteomes" id="UP000269396"/>
    </source>
</evidence>
<dbReference type="GO" id="GO:0005829">
    <property type="term" value="C:cytosol"/>
    <property type="evidence" value="ECO:0007669"/>
    <property type="project" value="TreeGrafter"/>
</dbReference>
<dbReference type="Proteomes" id="UP000269396">
    <property type="component" value="Unassembled WGS sequence"/>
</dbReference>
<organism evidence="2 3">
    <name type="scientific">Schistosoma mattheei</name>
    <dbReference type="NCBI Taxonomy" id="31246"/>
    <lineage>
        <taxon>Eukaryota</taxon>
        <taxon>Metazoa</taxon>
        <taxon>Spiralia</taxon>
        <taxon>Lophotrochozoa</taxon>
        <taxon>Platyhelminthes</taxon>
        <taxon>Trematoda</taxon>
        <taxon>Digenea</taxon>
        <taxon>Strigeidida</taxon>
        <taxon>Schistosomatoidea</taxon>
        <taxon>Schistosomatidae</taxon>
        <taxon>Schistosoma</taxon>
    </lineage>
</organism>
<proteinExistence type="predicted"/>
<dbReference type="Gene3D" id="1.10.275.60">
    <property type="match status" value="1"/>
</dbReference>